<keyword evidence="1" id="KW-0812">Transmembrane</keyword>
<evidence type="ECO:0000313" key="3">
    <source>
        <dbReference type="Proteomes" id="UP000265703"/>
    </source>
</evidence>
<dbReference type="EMBL" id="QKYT01000593">
    <property type="protein sequence ID" value="RIA83178.1"/>
    <property type="molecule type" value="Genomic_DNA"/>
</dbReference>
<dbReference type="Proteomes" id="UP000265703">
    <property type="component" value="Unassembled WGS sequence"/>
</dbReference>
<feature type="transmembrane region" description="Helical" evidence="1">
    <location>
        <begin position="7"/>
        <end position="26"/>
    </location>
</feature>
<dbReference type="OrthoDB" id="2382380at2759"/>
<reference evidence="2 3" key="1">
    <citation type="submission" date="2018-06" db="EMBL/GenBank/DDBJ databases">
        <title>Comparative genomics reveals the genomic features of Rhizophagus irregularis, R. cerebriforme, R. diaphanum and Gigaspora rosea, and their symbiotic lifestyle signature.</title>
        <authorList>
            <person name="Morin E."/>
            <person name="San Clemente H."/>
            <person name="Chen E.C.H."/>
            <person name="De La Providencia I."/>
            <person name="Hainaut M."/>
            <person name="Kuo A."/>
            <person name="Kohler A."/>
            <person name="Murat C."/>
            <person name="Tang N."/>
            <person name="Roy S."/>
            <person name="Loubradou J."/>
            <person name="Henrissat B."/>
            <person name="Grigoriev I.V."/>
            <person name="Corradi N."/>
            <person name="Roux C."/>
            <person name="Martin F.M."/>
        </authorList>
    </citation>
    <scope>NUCLEOTIDE SEQUENCE [LARGE SCALE GENOMIC DNA]</scope>
    <source>
        <strain evidence="2 3">DAOM 227022</strain>
    </source>
</reference>
<gene>
    <name evidence="2" type="ORF">C1645_786928</name>
</gene>
<feature type="transmembrane region" description="Helical" evidence="1">
    <location>
        <begin position="46"/>
        <end position="65"/>
    </location>
</feature>
<protein>
    <submittedName>
        <fullName evidence="2">Uncharacterized protein</fullName>
    </submittedName>
</protein>
<sequence length="114" mass="13048">MISKFRIHLIYLFYISLFLIQEIFSIEETSSDQTINHSIRCSTTCVASIVFASALIIAGSTLAIFRIQKKPQRQKTGHIEEEIATMKYEDVNPSFETIKTQPVFQNTQDRAKTS</sequence>
<evidence type="ECO:0000256" key="1">
    <source>
        <dbReference type="SAM" id="Phobius"/>
    </source>
</evidence>
<name>A0A397SB17_9GLOM</name>
<organism evidence="2 3">
    <name type="scientific">Glomus cerebriforme</name>
    <dbReference type="NCBI Taxonomy" id="658196"/>
    <lineage>
        <taxon>Eukaryota</taxon>
        <taxon>Fungi</taxon>
        <taxon>Fungi incertae sedis</taxon>
        <taxon>Mucoromycota</taxon>
        <taxon>Glomeromycotina</taxon>
        <taxon>Glomeromycetes</taxon>
        <taxon>Glomerales</taxon>
        <taxon>Glomeraceae</taxon>
        <taxon>Glomus</taxon>
    </lineage>
</organism>
<proteinExistence type="predicted"/>
<keyword evidence="1" id="KW-0472">Membrane</keyword>
<keyword evidence="3" id="KW-1185">Reference proteome</keyword>
<accession>A0A397SB17</accession>
<comment type="caution">
    <text evidence="2">The sequence shown here is derived from an EMBL/GenBank/DDBJ whole genome shotgun (WGS) entry which is preliminary data.</text>
</comment>
<evidence type="ECO:0000313" key="2">
    <source>
        <dbReference type="EMBL" id="RIA83178.1"/>
    </source>
</evidence>
<keyword evidence="1" id="KW-1133">Transmembrane helix</keyword>
<dbReference type="AlphaFoldDB" id="A0A397SB17"/>